<dbReference type="KEGG" id="nva:G3M78_03070"/>
<evidence type="ECO:0000256" key="3">
    <source>
        <dbReference type="ARBA" id="ARBA00022553"/>
    </source>
</evidence>
<keyword evidence="6" id="KW-0418">Kinase</keyword>
<evidence type="ECO:0000256" key="5">
    <source>
        <dbReference type="ARBA" id="ARBA00022741"/>
    </source>
</evidence>
<evidence type="ECO:0000256" key="1">
    <source>
        <dbReference type="ARBA" id="ARBA00000085"/>
    </source>
</evidence>
<dbReference type="PANTHER" id="PTHR43065:SF10">
    <property type="entry name" value="PEROXIDE STRESS-ACTIVATED HISTIDINE KINASE MAK3"/>
    <property type="match status" value="1"/>
</dbReference>
<dbReference type="Gene3D" id="3.40.50.2300">
    <property type="match status" value="1"/>
</dbReference>
<dbReference type="PROSITE" id="PS50110">
    <property type="entry name" value="RESPONSE_REGULATORY"/>
    <property type="match status" value="1"/>
</dbReference>
<dbReference type="GO" id="GO:0005524">
    <property type="term" value="F:ATP binding"/>
    <property type="evidence" value="ECO:0007669"/>
    <property type="project" value="UniProtKB-KW"/>
</dbReference>
<protein>
    <recommendedName>
        <fullName evidence="2">histidine kinase</fullName>
        <ecNumber evidence="2">2.7.13.3</ecNumber>
    </recommendedName>
</protein>
<dbReference type="InterPro" id="IPR003661">
    <property type="entry name" value="HisK_dim/P_dom"/>
</dbReference>
<keyword evidence="8" id="KW-0902">Two-component regulatory system</keyword>
<dbReference type="PROSITE" id="PS50109">
    <property type="entry name" value="HIS_KIN"/>
    <property type="match status" value="1"/>
</dbReference>
<dbReference type="InterPro" id="IPR004358">
    <property type="entry name" value="Sig_transdc_His_kin-like_C"/>
</dbReference>
<dbReference type="SMART" id="SM00387">
    <property type="entry name" value="HATPase_c"/>
    <property type="match status" value="1"/>
</dbReference>
<proteinExistence type="predicted"/>
<sequence>MPDKPLKILLVEDNEDDIFLFHEMIREENPVPLPSIETCPTAEEAIEKLAGATFDLCLFDYHLGETDGVELIRRVRSQWANLPLILLTGHGDQEIAVQAMKAGANDYLNKDKLSGSALINSFRYCLKIAHEGEMRLLAENQLKQSHDDLQESLRKLQSAQTQILRSEKLAGIGRLAAGVCHEILNPLNIISGHSQALLMERKNDPVLADDLKSIMEEVHRIEKIISSLLKLSRKQDVELKKEKINVVLESVLSVMEKDLHLQSINVEKQLALKLPDILIDTDQMRQVFLNLINNAKYSMPNGGTLTVSTSMHTKDRRIFKRDEFKLNNPNTLRIQFKDTGYGIEESDLEKLFEPFFTTKPEDQGTGLGLSICHSIIEKHGGSIEAENLPQRGANFTIDLPIVNNRLGTIGTKLPIRRT</sequence>
<dbReference type="Gene3D" id="1.10.287.130">
    <property type="match status" value="1"/>
</dbReference>
<evidence type="ECO:0000259" key="11">
    <source>
        <dbReference type="PROSITE" id="PS50110"/>
    </source>
</evidence>
<dbReference type="InterPro" id="IPR036890">
    <property type="entry name" value="HATPase_C_sf"/>
</dbReference>
<dbReference type="InterPro" id="IPR036097">
    <property type="entry name" value="HisK_dim/P_sf"/>
</dbReference>
<dbReference type="PANTHER" id="PTHR43065">
    <property type="entry name" value="SENSOR HISTIDINE KINASE"/>
    <property type="match status" value="1"/>
</dbReference>
<dbReference type="Gene3D" id="3.30.565.10">
    <property type="entry name" value="Histidine kinase-like ATPase, C-terminal domain"/>
    <property type="match status" value="1"/>
</dbReference>
<evidence type="ECO:0000256" key="9">
    <source>
        <dbReference type="PROSITE-ProRule" id="PRU00169"/>
    </source>
</evidence>
<keyword evidence="7" id="KW-0067">ATP-binding</keyword>
<organism evidence="12 13">
    <name type="scientific">Candidatus Nitrohelix vancouverensis</name>
    <dbReference type="NCBI Taxonomy" id="2705534"/>
    <lineage>
        <taxon>Bacteria</taxon>
        <taxon>Pseudomonadati</taxon>
        <taxon>Nitrospinota/Tectimicrobiota group</taxon>
        <taxon>Nitrospinota</taxon>
        <taxon>Nitrospinia</taxon>
        <taxon>Nitrospinales</taxon>
        <taxon>Nitrospinaceae</taxon>
        <taxon>Candidatus Nitrohelix</taxon>
    </lineage>
</organism>
<evidence type="ECO:0000256" key="8">
    <source>
        <dbReference type="ARBA" id="ARBA00023012"/>
    </source>
</evidence>
<dbReference type="SMART" id="SM00448">
    <property type="entry name" value="REC"/>
    <property type="match status" value="1"/>
</dbReference>
<evidence type="ECO:0000259" key="10">
    <source>
        <dbReference type="PROSITE" id="PS50109"/>
    </source>
</evidence>
<dbReference type="SUPFAM" id="SSF47384">
    <property type="entry name" value="Homodimeric domain of signal transducing histidine kinase"/>
    <property type="match status" value="1"/>
</dbReference>
<feature type="domain" description="Response regulatory" evidence="11">
    <location>
        <begin position="7"/>
        <end position="125"/>
    </location>
</feature>
<dbReference type="AlphaFoldDB" id="A0A7T0C126"/>
<accession>A0A7T0C126</accession>
<dbReference type="CDD" id="cd00082">
    <property type="entry name" value="HisKA"/>
    <property type="match status" value="1"/>
</dbReference>
<gene>
    <name evidence="12" type="ORF">G3M78_03070</name>
</gene>
<dbReference type="InterPro" id="IPR011006">
    <property type="entry name" value="CheY-like_superfamily"/>
</dbReference>
<dbReference type="Pfam" id="PF02518">
    <property type="entry name" value="HATPase_c"/>
    <property type="match status" value="1"/>
</dbReference>
<dbReference type="InterPro" id="IPR001789">
    <property type="entry name" value="Sig_transdc_resp-reg_receiver"/>
</dbReference>
<feature type="domain" description="Histidine kinase" evidence="10">
    <location>
        <begin position="178"/>
        <end position="403"/>
    </location>
</feature>
<dbReference type="Pfam" id="PF00512">
    <property type="entry name" value="HisKA"/>
    <property type="match status" value="1"/>
</dbReference>
<keyword evidence="5" id="KW-0547">Nucleotide-binding</keyword>
<evidence type="ECO:0000256" key="4">
    <source>
        <dbReference type="ARBA" id="ARBA00022679"/>
    </source>
</evidence>
<keyword evidence="3 9" id="KW-0597">Phosphoprotein</keyword>
<dbReference type="Proteomes" id="UP000594464">
    <property type="component" value="Chromosome"/>
</dbReference>
<dbReference type="SUPFAM" id="SSF55874">
    <property type="entry name" value="ATPase domain of HSP90 chaperone/DNA topoisomerase II/histidine kinase"/>
    <property type="match status" value="1"/>
</dbReference>
<dbReference type="SUPFAM" id="SSF52172">
    <property type="entry name" value="CheY-like"/>
    <property type="match status" value="1"/>
</dbReference>
<keyword evidence="4" id="KW-0808">Transferase</keyword>
<reference evidence="13" key="1">
    <citation type="submission" date="2020-02" db="EMBL/GenBank/DDBJ databases">
        <title>Genomic and physiological characterization of two novel Nitrospinaceae genera.</title>
        <authorList>
            <person name="Mueller A.J."/>
            <person name="Jung M.-Y."/>
            <person name="Strachan C.R."/>
            <person name="Herbold C.W."/>
            <person name="Kirkegaard R.H."/>
            <person name="Daims H."/>
        </authorList>
    </citation>
    <scope>NUCLEOTIDE SEQUENCE [LARGE SCALE GENOMIC DNA]</scope>
</reference>
<name>A0A7T0C126_9BACT</name>
<evidence type="ECO:0000256" key="2">
    <source>
        <dbReference type="ARBA" id="ARBA00012438"/>
    </source>
</evidence>
<feature type="modified residue" description="4-aspartylphosphate" evidence="9">
    <location>
        <position position="60"/>
    </location>
</feature>
<evidence type="ECO:0000313" key="12">
    <source>
        <dbReference type="EMBL" id="QPJ64432.1"/>
    </source>
</evidence>
<comment type="catalytic activity">
    <reaction evidence="1">
        <text>ATP + protein L-histidine = ADP + protein N-phospho-L-histidine.</text>
        <dbReference type="EC" id="2.7.13.3"/>
    </reaction>
</comment>
<evidence type="ECO:0000256" key="6">
    <source>
        <dbReference type="ARBA" id="ARBA00022777"/>
    </source>
</evidence>
<dbReference type="InterPro" id="IPR005467">
    <property type="entry name" value="His_kinase_dom"/>
</dbReference>
<dbReference type="InterPro" id="IPR003594">
    <property type="entry name" value="HATPase_dom"/>
</dbReference>
<evidence type="ECO:0000313" key="13">
    <source>
        <dbReference type="Proteomes" id="UP000594464"/>
    </source>
</evidence>
<evidence type="ECO:0000256" key="7">
    <source>
        <dbReference type="ARBA" id="ARBA00022840"/>
    </source>
</evidence>
<dbReference type="CDD" id="cd00156">
    <property type="entry name" value="REC"/>
    <property type="match status" value="1"/>
</dbReference>
<dbReference type="EC" id="2.7.13.3" evidence="2"/>
<dbReference type="SMART" id="SM00388">
    <property type="entry name" value="HisKA"/>
    <property type="match status" value="1"/>
</dbReference>
<dbReference type="EMBL" id="CP048620">
    <property type="protein sequence ID" value="QPJ64432.1"/>
    <property type="molecule type" value="Genomic_DNA"/>
</dbReference>
<dbReference type="Pfam" id="PF00072">
    <property type="entry name" value="Response_reg"/>
    <property type="match status" value="1"/>
</dbReference>
<dbReference type="GO" id="GO:0000155">
    <property type="term" value="F:phosphorelay sensor kinase activity"/>
    <property type="evidence" value="ECO:0007669"/>
    <property type="project" value="InterPro"/>
</dbReference>
<dbReference type="PRINTS" id="PR00344">
    <property type="entry name" value="BCTRLSENSOR"/>
</dbReference>